<proteinExistence type="inferred from homology"/>
<dbReference type="Pfam" id="PF03118">
    <property type="entry name" value="RNA_pol_A_CTD"/>
    <property type="match status" value="1"/>
</dbReference>
<accession>A0A165LAA9</accession>
<dbReference type="EMBL" id="LVWG01000034">
    <property type="protein sequence ID" value="KZK73776.1"/>
    <property type="molecule type" value="Genomic_DNA"/>
</dbReference>
<evidence type="ECO:0000256" key="10">
    <source>
        <dbReference type="ARBA" id="ARBA00048552"/>
    </source>
</evidence>
<dbReference type="AlphaFoldDB" id="A0A165LAA9"/>
<dbReference type="GO" id="GO:0003677">
    <property type="term" value="F:DNA binding"/>
    <property type="evidence" value="ECO:0007669"/>
    <property type="project" value="UniProtKB-UniRule"/>
</dbReference>
<reference evidence="13 14" key="1">
    <citation type="submission" date="2016-03" db="EMBL/GenBank/DDBJ databases">
        <title>Speciation and ecological success in dimly lit waters: horizontal gene transfer in a green sulfur bacteria bloom unveiled by metagenomic assembly.</title>
        <authorList>
            <person name="Llorens-Mares T."/>
            <person name="Liu Z."/>
            <person name="Allen L.Z."/>
            <person name="Rusch D.B."/>
            <person name="Craig M.T."/>
            <person name="Dupont C.L."/>
            <person name="Bryant D.A."/>
            <person name="Casamayor E.O."/>
        </authorList>
    </citation>
    <scope>NUCLEOTIDE SEQUENCE [LARGE SCALE GENOMIC DNA]</scope>
    <source>
        <strain evidence="13">CIII</strain>
    </source>
</reference>
<dbReference type="InterPro" id="IPR036643">
    <property type="entry name" value="RNApol_insert_sf"/>
</dbReference>
<dbReference type="CDD" id="cd06928">
    <property type="entry name" value="RNAP_alpha_NTD"/>
    <property type="match status" value="1"/>
</dbReference>
<dbReference type="SMART" id="SM00662">
    <property type="entry name" value="RPOLD"/>
    <property type="match status" value="1"/>
</dbReference>
<evidence type="ECO:0000256" key="2">
    <source>
        <dbReference type="ARBA" id="ARBA00012418"/>
    </source>
</evidence>
<evidence type="ECO:0000256" key="9">
    <source>
        <dbReference type="ARBA" id="ARBA00033070"/>
    </source>
</evidence>
<evidence type="ECO:0000259" key="12">
    <source>
        <dbReference type="SMART" id="SM00662"/>
    </source>
</evidence>
<dbReference type="FunFam" id="2.170.120.12:FF:000001">
    <property type="entry name" value="DNA-directed RNA polymerase subunit alpha"/>
    <property type="match status" value="1"/>
</dbReference>
<dbReference type="InterPro" id="IPR011773">
    <property type="entry name" value="DNA-dir_RpoA"/>
</dbReference>
<dbReference type="EC" id="2.7.7.6" evidence="2 11"/>
<keyword evidence="5 11" id="KW-0808">Transferase</keyword>
<dbReference type="NCBIfam" id="NF003519">
    <property type="entry name" value="PRK05182.2-5"/>
    <property type="match status" value="1"/>
</dbReference>
<evidence type="ECO:0000313" key="13">
    <source>
        <dbReference type="EMBL" id="KZK73776.1"/>
    </source>
</evidence>
<dbReference type="GO" id="GO:0003899">
    <property type="term" value="F:DNA-directed RNA polymerase activity"/>
    <property type="evidence" value="ECO:0007669"/>
    <property type="project" value="UniProtKB-UniRule"/>
</dbReference>
<dbReference type="NCBIfam" id="NF003513">
    <property type="entry name" value="PRK05182.1-2"/>
    <property type="match status" value="1"/>
</dbReference>
<dbReference type="NCBIfam" id="TIGR02027">
    <property type="entry name" value="rpoA"/>
    <property type="match status" value="1"/>
</dbReference>
<comment type="function">
    <text evidence="11">DNA-dependent RNA polymerase catalyzes the transcription of DNA into RNA using the four ribonucleoside triphosphates as substrates.</text>
</comment>
<dbReference type="Gene3D" id="2.170.120.12">
    <property type="entry name" value="DNA-directed RNA polymerase, insert domain"/>
    <property type="match status" value="1"/>
</dbReference>
<dbReference type="InterPro" id="IPR011262">
    <property type="entry name" value="DNA-dir_RNA_pol_insert"/>
</dbReference>
<evidence type="ECO:0000256" key="11">
    <source>
        <dbReference type="HAMAP-Rule" id="MF_00059"/>
    </source>
</evidence>
<dbReference type="InterPro" id="IPR011260">
    <property type="entry name" value="RNAP_asu_C"/>
</dbReference>
<comment type="catalytic activity">
    <reaction evidence="10 11">
        <text>RNA(n) + a ribonucleoside 5'-triphosphate = RNA(n+1) + diphosphate</text>
        <dbReference type="Rhea" id="RHEA:21248"/>
        <dbReference type="Rhea" id="RHEA-COMP:14527"/>
        <dbReference type="Rhea" id="RHEA-COMP:17342"/>
        <dbReference type="ChEBI" id="CHEBI:33019"/>
        <dbReference type="ChEBI" id="CHEBI:61557"/>
        <dbReference type="ChEBI" id="CHEBI:140395"/>
        <dbReference type="EC" id="2.7.7.6"/>
    </reaction>
</comment>
<dbReference type="GO" id="GO:0006351">
    <property type="term" value="P:DNA-templated transcription"/>
    <property type="evidence" value="ECO:0007669"/>
    <property type="project" value="UniProtKB-UniRule"/>
</dbReference>
<dbReference type="HAMAP" id="MF_00059">
    <property type="entry name" value="RNApol_bact_RpoA"/>
    <property type="match status" value="1"/>
</dbReference>
<dbReference type="InterPro" id="IPR011263">
    <property type="entry name" value="DNA-dir_RNA_pol_RpoA/D/Rpb3"/>
</dbReference>
<evidence type="ECO:0000256" key="6">
    <source>
        <dbReference type="ARBA" id="ARBA00022695"/>
    </source>
</evidence>
<comment type="caution">
    <text evidence="13">The sequence shown here is derived from an EMBL/GenBank/DDBJ whole genome shotgun (WGS) entry which is preliminary data.</text>
</comment>
<evidence type="ECO:0000256" key="8">
    <source>
        <dbReference type="ARBA" id="ARBA00032524"/>
    </source>
</evidence>
<evidence type="ECO:0000256" key="4">
    <source>
        <dbReference type="ARBA" id="ARBA00022478"/>
    </source>
</evidence>
<comment type="domain">
    <text evidence="11">The N-terminal domain is essential for RNAP assembly and basal transcription, whereas the C-terminal domain is involved in interaction with transcriptional regulators and with upstream promoter elements.</text>
</comment>
<keyword evidence="4 11" id="KW-0240">DNA-directed RNA polymerase</keyword>
<feature type="region of interest" description="Alpha C-terminal domain (alpha-CTD)" evidence="11">
    <location>
        <begin position="252"/>
        <end position="328"/>
    </location>
</feature>
<name>A0A165LAA9_PELLU</name>
<comment type="similarity">
    <text evidence="1 11">Belongs to the RNA polymerase alpha chain family.</text>
</comment>
<feature type="domain" description="DNA-directed RNA polymerase RpoA/D/Rpb3-type" evidence="12">
    <location>
        <begin position="22"/>
        <end position="230"/>
    </location>
</feature>
<dbReference type="GO" id="GO:0000428">
    <property type="term" value="C:DNA-directed RNA polymerase complex"/>
    <property type="evidence" value="ECO:0007669"/>
    <property type="project" value="UniProtKB-KW"/>
</dbReference>
<dbReference type="GO" id="GO:0046983">
    <property type="term" value="F:protein dimerization activity"/>
    <property type="evidence" value="ECO:0007669"/>
    <property type="project" value="InterPro"/>
</dbReference>
<dbReference type="SUPFAM" id="SSF47789">
    <property type="entry name" value="C-terminal domain of RNA polymerase alpha subunit"/>
    <property type="match status" value="1"/>
</dbReference>
<dbReference type="SUPFAM" id="SSF55257">
    <property type="entry name" value="RBP11-like subunits of RNA polymerase"/>
    <property type="match status" value="1"/>
</dbReference>
<evidence type="ECO:0000256" key="7">
    <source>
        <dbReference type="ARBA" id="ARBA00023163"/>
    </source>
</evidence>
<sequence>MIYQMQMPAKIEVDEATHTDQYGRFIAQPLERGYGVTLGNMMRRVLLASLPGTAITGIKVDGVFHEFSAIEGVREDVPEIVLNLKKVRFKSTCKRSCKTTLSIVGPKDFTAGDIVAMEGEFEVLNKDLHIATVNEGSTLNIDVYIGRGRGYTPAEESRPDSMPIGYIAIDAIYTPIRNVKFAVENTRVGQRTDYEKMVLDVETDGSITPDDSISLAGRIINEHVTFFANFSPTEEEFTEEEYKQQDDEFETMRRLLNTKIEDLDLSVRSHNCLRLAEIDTIGDLVSRKEDELLNYKNFGKKSLTELKEQLEKFELKFGMDITRYQMKG</sequence>
<evidence type="ECO:0000256" key="5">
    <source>
        <dbReference type="ARBA" id="ARBA00022679"/>
    </source>
</evidence>
<dbReference type="Gene3D" id="1.10.150.20">
    <property type="entry name" value="5' to 3' exonuclease, C-terminal subdomain"/>
    <property type="match status" value="1"/>
</dbReference>
<dbReference type="Pfam" id="PF01193">
    <property type="entry name" value="RNA_pol_L"/>
    <property type="match status" value="1"/>
</dbReference>
<dbReference type="SUPFAM" id="SSF56553">
    <property type="entry name" value="Insert subdomain of RNA polymerase alpha subunit"/>
    <property type="match status" value="1"/>
</dbReference>
<gene>
    <name evidence="11" type="primary">rpoA</name>
    <name evidence="13" type="ORF">A3K90_01230</name>
</gene>
<dbReference type="GO" id="GO:0005737">
    <property type="term" value="C:cytoplasm"/>
    <property type="evidence" value="ECO:0007669"/>
    <property type="project" value="UniProtKB-ARBA"/>
</dbReference>
<keyword evidence="6 11" id="KW-0548">Nucleotidyltransferase</keyword>
<keyword evidence="7 11" id="KW-0804">Transcription</keyword>
<comment type="subunit">
    <text evidence="11">Homodimer. The RNAP catalytic core consists of 2 alpha, 1 beta, 1 beta' and 1 omega subunit. When a sigma factor is associated with the core the holoenzyme is formed, which can initiate transcription.</text>
</comment>
<dbReference type="InterPro" id="IPR036603">
    <property type="entry name" value="RBP11-like"/>
</dbReference>
<dbReference type="RefSeq" id="WP_303682207.1">
    <property type="nucleotide sequence ID" value="NZ_LVWG01000034.1"/>
</dbReference>
<evidence type="ECO:0000256" key="3">
    <source>
        <dbReference type="ARBA" id="ARBA00015972"/>
    </source>
</evidence>
<feature type="region of interest" description="Alpha N-terminal domain (alpha-NTD)" evidence="11">
    <location>
        <begin position="1"/>
        <end position="231"/>
    </location>
</feature>
<organism evidence="13 14">
    <name type="scientific">Pelodictyon luteolum</name>
    <dbReference type="NCBI Taxonomy" id="1100"/>
    <lineage>
        <taxon>Bacteria</taxon>
        <taxon>Pseudomonadati</taxon>
        <taxon>Chlorobiota</taxon>
        <taxon>Chlorobiia</taxon>
        <taxon>Chlorobiales</taxon>
        <taxon>Chlorobiaceae</taxon>
        <taxon>Chlorobium/Pelodictyon group</taxon>
        <taxon>Pelodictyon</taxon>
    </lineage>
</organism>
<evidence type="ECO:0000313" key="14">
    <source>
        <dbReference type="Proteomes" id="UP000076481"/>
    </source>
</evidence>
<dbReference type="Pfam" id="PF01000">
    <property type="entry name" value="RNA_pol_A_bac"/>
    <property type="match status" value="1"/>
</dbReference>
<protein>
    <recommendedName>
        <fullName evidence="3 11">DNA-directed RNA polymerase subunit alpha</fullName>
        <shortName evidence="11">RNAP subunit alpha</shortName>
        <ecNumber evidence="2 11">2.7.7.6</ecNumber>
    </recommendedName>
    <alternativeName>
        <fullName evidence="9 11">RNA polymerase subunit alpha</fullName>
    </alternativeName>
    <alternativeName>
        <fullName evidence="8 11">Transcriptase subunit alpha</fullName>
    </alternativeName>
</protein>
<dbReference type="Gene3D" id="3.30.1360.10">
    <property type="entry name" value="RNA polymerase, RBP11-like subunit"/>
    <property type="match status" value="1"/>
</dbReference>
<evidence type="ECO:0000256" key="1">
    <source>
        <dbReference type="ARBA" id="ARBA00007123"/>
    </source>
</evidence>
<dbReference type="Proteomes" id="UP000076481">
    <property type="component" value="Unassembled WGS sequence"/>
</dbReference>